<evidence type="ECO:0000256" key="2">
    <source>
        <dbReference type="HAMAP-Rule" id="MF_02087"/>
    </source>
</evidence>
<dbReference type="PANTHER" id="PTHR10146">
    <property type="entry name" value="PROLINE SYNTHETASE CO-TRANSCRIBED BACTERIAL HOMOLOG PROTEIN"/>
    <property type="match status" value="1"/>
</dbReference>
<proteinExistence type="inferred from homology"/>
<feature type="modified residue" description="N6-(pyridoxal phosphate)lysine" evidence="2">
    <location>
        <position position="43"/>
    </location>
</feature>
<dbReference type="PIRSF" id="PIRSF004848">
    <property type="entry name" value="YBL036c_PLPDEIII"/>
    <property type="match status" value="1"/>
</dbReference>
<comment type="function">
    <text evidence="2">Pyridoxal 5'-phosphate (PLP)-binding protein, which is involved in PLP homeostasis.</text>
</comment>
<comment type="similarity">
    <text evidence="2 3">Belongs to the pyridoxal phosphate-binding protein YggS/PROSC family.</text>
</comment>
<dbReference type="PANTHER" id="PTHR10146:SF14">
    <property type="entry name" value="PYRIDOXAL PHOSPHATE HOMEOSTASIS PROTEIN"/>
    <property type="match status" value="1"/>
</dbReference>
<protein>
    <recommendedName>
        <fullName evidence="2">Pyridoxal phosphate homeostasis protein</fullName>
        <shortName evidence="2">PLP homeostasis protein</shortName>
    </recommendedName>
</protein>
<dbReference type="EMBL" id="JBHSGQ010000004">
    <property type="protein sequence ID" value="MFC4725589.1"/>
    <property type="molecule type" value="Genomic_DNA"/>
</dbReference>
<gene>
    <name evidence="5" type="ORF">ACFPB0_09835</name>
</gene>
<dbReference type="InterPro" id="IPR029066">
    <property type="entry name" value="PLP-binding_barrel"/>
</dbReference>
<dbReference type="SUPFAM" id="SSF51419">
    <property type="entry name" value="PLP-binding barrel"/>
    <property type="match status" value="1"/>
</dbReference>
<dbReference type="InterPro" id="IPR001608">
    <property type="entry name" value="Ala_racemase_N"/>
</dbReference>
<dbReference type="Gene3D" id="3.20.20.10">
    <property type="entry name" value="Alanine racemase"/>
    <property type="match status" value="1"/>
</dbReference>
<dbReference type="NCBIfam" id="TIGR00044">
    <property type="entry name" value="YggS family pyridoxal phosphate-dependent enzyme"/>
    <property type="match status" value="1"/>
</dbReference>
<sequence length="230" mass="24770">MTHTPTDTRTISMRRAAILEELAGAAKAGGRGRAEVTLVAVSKMQPEARIEEALASGQLVFGENRVQEAAQRWQHRRASYPDLELRLVGPLQTNKAEDAVALFDVIETLDREKLARAILKAMEKTGRSPRLYVQVNTGEEPQKAGIAPKDVPAFVAEMRALMPQGIEGLMCIPPIEEPAGLHFALLAKLAREAGVEKLSMGMSADYALAARLGATSVRVGSGLFGEREGG</sequence>
<organism evidence="5 6">
    <name type="scientific">Glycocaulis abyssi</name>
    <dbReference type="NCBI Taxonomy" id="1433403"/>
    <lineage>
        <taxon>Bacteria</taxon>
        <taxon>Pseudomonadati</taxon>
        <taxon>Pseudomonadota</taxon>
        <taxon>Alphaproteobacteria</taxon>
        <taxon>Maricaulales</taxon>
        <taxon>Maricaulaceae</taxon>
        <taxon>Glycocaulis</taxon>
    </lineage>
</organism>
<evidence type="ECO:0000313" key="5">
    <source>
        <dbReference type="EMBL" id="MFC4725589.1"/>
    </source>
</evidence>
<evidence type="ECO:0000313" key="6">
    <source>
        <dbReference type="Proteomes" id="UP001596024"/>
    </source>
</evidence>
<dbReference type="CDD" id="cd00635">
    <property type="entry name" value="PLPDE_III_YBL036c_like"/>
    <property type="match status" value="1"/>
</dbReference>
<keyword evidence="1 2" id="KW-0663">Pyridoxal phosphate</keyword>
<keyword evidence="6" id="KW-1185">Reference proteome</keyword>
<name>A0ABV9NDN5_9PROT</name>
<dbReference type="Proteomes" id="UP001596024">
    <property type="component" value="Unassembled WGS sequence"/>
</dbReference>
<feature type="domain" description="Alanine racemase N-terminal" evidence="4">
    <location>
        <begin position="38"/>
        <end position="227"/>
    </location>
</feature>
<dbReference type="RefSeq" id="WP_371393319.1">
    <property type="nucleotide sequence ID" value="NZ_CP163421.1"/>
</dbReference>
<dbReference type="HAMAP" id="MF_02087">
    <property type="entry name" value="PLP_homeostasis"/>
    <property type="match status" value="1"/>
</dbReference>
<accession>A0ABV9NDN5</accession>
<reference evidence="6" key="1">
    <citation type="journal article" date="2019" name="Int. J. Syst. Evol. Microbiol.">
        <title>The Global Catalogue of Microorganisms (GCM) 10K type strain sequencing project: providing services to taxonomists for standard genome sequencing and annotation.</title>
        <authorList>
            <consortium name="The Broad Institute Genomics Platform"/>
            <consortium name="The Broad Institute Genome Sequencing Center for Infectious Disease"/>
            <person name="Wu L."/>
            <person name="Ma J."/>
        </authorList>
    </citation>
    <scope>NUCLEOTIDE SEQUENCE [LARGE SCALE GENOMIC DNA]</scope>
    <source>
        <strain evidence="6">CCUG 62981</strain>
    </source>
</reference>
<evidence type="ECO:0000256" key="1">
    <source>
        <dbReference type="ARBA" id="ARBA00022898"/>
    </source>
</evidence>
<dbReference type="Pfam" id="PF01168">
    <property type="entry name" value="Ala_racemase_N"/>
    <property type="match status" value="1"/>
</dbReference>
<dbReference type="InterPro" id="IPR011078">
    <property type="entry name" value="PyrdxlP_homeostasis"/>
</dbReference>
<evidence type="ECO:0000256" key="3">
    <source>
        <dbReference type="RuleBase" id="RU004514"/>
    </source>
</evidence>
<evidence type="ECO:0000259" key="4">
    <source>
        <dbReference type="Pfam" id="PF01168"/>
    </source>
</evidence>
<comment type="caution">
    <text evidence="5">The sequence shown here is derived from an EMBL/GenBank/DDBJ whole genome shotgun (WGS) entry which is preliminary data.</text>
</comment>